<dbReference type="InterPro" id="IPR000033">
    <property type="entry name" value="LDLR_classB_rpt"/>
</dbReference>
<reference evidence="2 3" key="1">
    <citation type="submission" date="2020-02" db="EMBL/GenBank/DDBJ databases">
        <authorList>
            <person name="Babadi Z.K."/>
            <person name="Risdian C."/>
            <person name="Ebrahimipour G.H."/>
            <person name="Wink J."/>
        </authorList>
    </citation>
    <scope>NUCLEOTIDE SEQUENCE [LARGE SCALE GENOMIC DNA]</scope>
    <source>
        <strain evidence="2 3">ZKHCc1 1396</strain>
    </source>
</reference>
<evidence type="ECO:0000313" key="3">
    <source>
        <dbReference type="Proteomes" id="UP001516472"/>
    </source>
</evidence>
<protein>
    <submittedName>
        <fullName evidence="2">DUF5050 domain-containing protein</fullName>
    </submittedName>
</protein>
<dbReference type="InterPro" id="IPR050778">
    <property type="entry name" value="Cueball_EGF_LRP_Nidogen"/>
</dbReference>
<evidence type="ECO:0000313" key="2">
    <source>
        <dbReference type="EMBL" id="MBE4748227.1"/>
    </source>
</evidence>
<dbReference type="PROSITE" id="PS51120">
    <property type="entry name" value="LDLRB"/>
    <property type="match status" value="1"/>
</dbReference>
<dbReference type="Gene3D" id="2.60.40.2810">
    <property type="match status" value="1"/>
</dbReference>
<accession>A0ABR9PJW5</accession>
<proteinExistence type="predicted"/>
<dbReference type="PANTHER" id="PTHR46513">
    <property type="entry name" value="VITELLOGENIN RECEPTOR-LIKE PROTEIN-RELATED-RELATED"/>
    <property type="match status" value="1"/>
</dbReference>
<dbReference type="Proteomes" id="UP001516472">
    <property type="component" value="Unassembled WGS sequence"/>
</dbReference>
<name>A0ABR9PJW5_9BACT</name>
<comment type="caution">
    <text evidence="2">The sequence shown here is derived from an EMBL/GenBank/DDBJ whole genome shotgun (WGS) entry which is preliminary data.</text>
</comment>
<evidence type="ECO:0000256" key="1">
    <source>
        <dbReference type="SAM" id="SignalP"/>
    </source>
</evidence>
<dbReference type="Pfam" id="PF17963">
    <property type="entry name" value="Big_9"/>
    <property type="match status" value="1"/>
</dbReference>
<feature type="chain" id="PRO_5046462716" evidence="1">
    <location>
        <begin position="31"/>
        <end position="585"/>
    </location>
</feature>
<dbReference type="InterPro" id="IPR011042">
    <property type="entry name" value="6-blade_b-propeller_TolB-like"/>
</dbReference>
<dbReference type="EMBL" id="JAAIYO010000002">
    <property type="protein sequence ID" value="MBE4748227.1"/>
    <property type="molecule type" value="Genomic_DNA"/>
</dbReference>
<sequence>MSYLFSKWLTGPATALRAGLVLGLVASTLAACRDNDPKPGVPPVARNVTLETVEDTPLEVNLPASGNGALTFTLVDAPDHGTLSELRANGSITYTPDADYNGEDALIFRATNRQGQSTQGTVTITITPVNDPPTLSPVAHQTLAEDSSTGDLAFTLSDAETLAGGLVVTATSSNTALVPNAPANLIFGGSGAGRTLKVVPTANASGSTTIALSVSDGSATTSTTFTVDVTAVNDVPTISPVADQGITVGSSTGELAFTVGDVETAADSLTVIATSSNTDLVPNDPSHLVLGGSGSSRTLNVVPATSASGSTTITLSVGDGSDITSTTFTVDVTGVASLYWTTAAGSLWRVDVNGTNAVELETGLGGTASVATDPVTRTVFYTRNSAIVRADSNGVNPVDVVVNGGFPSGLAVDSTNRKLYWSDFNDSRVMRAELDGSNPTQIVSGINSPSAIAFDVPRGKVYVISYNNTALLRFNLDGTHPETLASGLGGLGVGLAVDSSGGKVYYSTRGNSLYVADLDGSNATALVTNQTTVHGIAIDVAAGRLYWADWLGTVIQSAKLSDGGDVLTVNSGSARNLGLAWMPAP</sequence>
<gene>
    <name evidence="2" type="ORF">G4177_08535</name>
</gene>
<keyword evidence="1" id="KW-0732">Signal</keyword>
<dbReference type="RefSeq" id="WP_193347657.1">
    <property type="nucleotide sequence ID" value="NZ_CBCSIP010000014.1"/>
</dbReference>
<keyword evidence="3" id="KW-1185">Reference proteome</keyword>
<dbReference type="PANTHER" id="PTHR46513:SF13">
    <property type="entry name" value="EGF-LIKE DOMAIN-CONTAINING PROTEIN"/>
    <property type="match status" value="1"/>
</dbReference>
<dbReference type="PROSITE" id="PS51257">
    <property type="entry name" value="PROKAR_LIPOPROTEIN"/>
    <property type="match status" value="1"/>
</dbReference>
<dbReference type="SUPFAM" id="SSF63825">
    <property type="entry name" value="YWTD domain"/>
    <property type="match status" value="1"/>
</dbReference>
<organism evidence="2 3">
    <name type="scientific">Corallococcus soli</name>
    <dbReference type="NCBI Taxonomy" id="2710757"/>
    <lineage>
        <taxon>Bacteria</taxon>
        <taxon>Pseudomonadati</taxon>
        <taxon>Myxococcota</taxon>
        <taxon>Myxococcia</taxon>
        <taxon>Myxococcales</taxon>
        <taxon>Cystobacterineae</taxon>
        <taxon>Myxococcaceae</taxon>
        <taxon>Corallococcus</taxon>
    </lineage>
</organism>
<dbReference type="Gene3D" id="2.120.10.30">
    <property type="entry name" value="TolB, C-terminal domain"/>
    <property type="match status" value="2"/>
</dbReference>
<dbReference type="SMART" id="SM00135">
    <property type="entry name" value="LY"/>
    <property type="match status" value="4"/>
</dbReference>
<feature type="signal peptide" evidence="1">
    <location>
        <begin position="1"/>
        <end position="30"/>
    </location>
</feature>